<feature type="binding site" evidence="7">
    <location>
        <begin position="64"/>
        <end position="67"/>
    </location>
    <ligand>
        <name>NADP(+)</name>
        <dbReference type="ChEBI" id="CHEBI:58349"/>
    </ligand>
</feature>
<dbReference type="Gene3D" id="3.40.50.720">
    <property type="entry name" value="NAD(P)-binding Rossmann-like Domain"/>
    <property type="match status" value="1"/>
</dbReference>
<dbReference type="RefSeq" id="WP_125227986.1">
    <property type="nucleotide sequence ID" value="NZ_RQYT01000016.1"/>
</dbReference>
<gene>
    <name evidence="5" type="primary">proC</name>
    <name evidence="11" type="ORF">EII35_08225</name>
</gene>
<dbReference type="EC" id="1.5.1.2" evidence="5 6"/>
<evidence type="ECO:0000256" key="5">
    <source>
        <dbReference type="HAMAP-Rule" id="MF_01925"/>
    </source>
</evidence>
<dbReference type="Pfam" id="PF14748">
    <property type="entry name" value="P5CR_dimer"/>
    <property type="match status" value="1"/>
</dbReference>
<comment type="pathway">
    <text evidence="5 8">Amino-acid biosynthesis; L-proline biosynthesis; L-proline from L-glutamate 5-semialdehyde: step 1/1.</text>
</comment>
<keyword evidence="2 5" id="KW-0521">NADP</keyword>
<dbReference type="OrthoDB" id="9805754at2"/>
<dbReference type="AlphaFoldDB" id="A0A3P1WUG6"/>
<keyword evidence="5 8" id="KW-0641">Proline biosynthesis</keyword>
<dbReference type="PANTHER" id="PTHR11645:SF0">
    <property type="entry name" value="PYRROLINE-5-CARBOXYLATE REDUCTASE 3"/>
    <property type="match status" value="1"/>
</dbReference>
<accession>A0A3P1WUG6</accession>
<evidence type="ECO:0000256" key="4">
    <source>
        <dbReference type="ARBA" id="ARBA00058118"/>
    </source>
</evidence>
<dbReference type="EMBL" id="RQYT01000016">
    <property type="protein sequence ID" value="RRD49447.1"/>
    <property type="molecule type" value="Genomic_DNA"/>
</dbReference>
<organism evidence="11 12">
    <name type="scientific">Arachnia propionica</name>
    <dbReference type="NCBI Taxonomy" id="1750"/>
    <lineage>
        <taxon>Bacteria</taxon>
        <taxon>Bacillati</taxon>
        <taxon>Actinomycetota</taxon>
        <taxon>Actinomycetes</taxon>
        <taxon>Propionibacteriales</taxon>
        <taxon>Propionibacteriaceae</taxon>
        <taxon>Arachnia</taxon>
    </lineage>
</organism>
<dbReference type="SUPFAM" id="SSF51735">
    <property type="entry name" value="NAD(P)-binding Rossmann-fold domains"/>
    <property type="match status" value="1"/>
</dbReference>
<keyword evidence="5" id="KW-0963">Cytoplasm</keyword>
<dbReference type="PANTHER" id="PTHR11645">
    <property type="entry name" value="PYRROLINE-5-CARBOXYLATE REDUCTASE"/>
    <property type="match status" value="1"/>
</dbReference>
<dbReference type="InterPro" id="IPR036291">
    <property type="entry name" value="NAD(P)-bd_dom_sf"/>
</dbReference>
<dbReference type="InterPro" id="IPR029036">
    <property type="entry name" value="P5CR_dimer"/>
</dbReference>
<comment type="catalytic activity">
    <reaction evidence="5">
        <text>L-proline + NAD(+) = (S)-1-pyrroline-5-carboxylate + NADH + 2 H(+)</text>
        <dbReference type="Rhea" id="RHEA:14105"/>
        <dbReference type="ChEBI" id="CHEBI:15378"/>
        <dbReference type="ChEBI" id="CHEBI:17388"/>
        <dbReference type="ChEBI" id="CHEBI:57540"/>
        <dbReference type="ChEBI" id="CHEBI:57945"/>
        <dbReference type="ChEBI" id="CHEBI:60039"/>
        <dbReference type="EC" id="1.5.1.2"/>
    </reaction>
</comment>
<dbReference type="PIRSF" id="PIRSF000193">
    <property type="entry name" value="Pyrrol-5-carb_rd"/>
    <property type="match status" value="1"/>
</dbReference>
<evidence type="ECO:0000256" key="8">
    <source>
        <dbReference type="RuleBase" id="RU003903"/>
    </source>
</evidence>
<keyword evidence="3 5" id="KW-0560">Oxidoreductase</keyword>
<comment type="caution">
    <text evidence="11">The sequence shown here is derived from an EMBL/GenBank/DDBJ whole genome shotgun (WGS) entry which is preliminary data.</text>
</comment>
<evidence type="ECO:0000313" key="12">
    <source>
        <dbReference type="Proteomes" id="UP000280935"/>
    </source>
</evidence>
<evidence type="ECO:0000256" key="7">
    <source>
        <dbReference type="PIRSR" id="PIRSR000193-1"/>
    </source>
</evidence>
<evidence type="ECO:0000256" key="6">
    <source>
        <dbReference type="NCBIfam" id="TIGR00112"/>
    </source>
</evidence>
<dbReference type="InterPro" id="IPR008927">
    <property type="entry name" value="6-PGluconate_DH-like_C_sf"/>
</dbReference>
<comment type="subcellular location">
    <subcellularLocation>
        <location evidence="5">Cytoplasm</location>
    </subcellularLocation>
</comment>
<evidence type="ECO:0000259" key="10">
    <source>
        <dbReference type="Pfam" id="PF14748"/>
    </source>
</evidence>
<name>A0A3P1WUG6_9ACTN</name>
<dbReference type="SUPFAM" id="SSF48179">
    <property type="entry name" value="6-phosphogluconate dehydrogenase C-terminal domain-like"/>
    <property type="match status" value="1"/>
</dbReference>
<evidence type="ECO:0000313" key="11">
    <source>
        <dbReference type="EMBL" id="RRD49447.1"/>
    </source>
</evidence>
<dbReference type="Gene3D" id="1.10.3730.10">
    <property type="entry name" value="ProC C-terminal domain-like"/>
    <property type="match status" value="1"/>
</dbReference>
<reference evidence="11 12" key="1">
    <citation type="submission" date="2018-11" db="EMBL/GenBank/DDBJ databases">
        <title>Genomes From Bacteria Associated with the Canine Oral Cavity: a Test Case for Automated Genome-Based Taxonomic Assignment.</title>
        <authorList>
            <person name="Coil D.A."/>
            <person name="Jospin G."/>
            <person name="Darling A.E."/>
            <person name="Wallis C."/>
            <person name="Davis I.J."/>
            <person name="Harris S."/>
            <person name="Eisen J.A."/>
            <person name="Holcombe L.J."/>
            <person name="O'Flynn C."/>
        </authorList>
    </citation>
    <scope>NUCLEOTIDE SEQUENCE [LARGE SCALE GENOMIC DNA]</scope>
    <source>
        <strain evidence="11 12">OH2822_COT-296</strain>
    </source>
</reference>
<evidence type="ECO:0000256" key="1">
    <source>
        <dbReference type="ARBA" id="ARBA00005525"/>
    </source>
</evidence>
<keyword evidence="5 8" id="KW-0028">Amino-acid biosynthesis</keyword>
<comment type="function">
    <text evidence="4 5">Catalyzes the reduction of 1-pyrroline-5-carboxylate (PCA) to L-proline.</text>
</comment>
<sequence length="260" mass="26297">MIGVVGAGAMGEALVAGWIAAGTAPEDIVVVDRDETRLKHFCDVHRVASASLAEAARVDVLVVAVKPHHVEGVLTELAPDLRPGTLVVSIAAGVGLERLAAPLPKGQPVVRVMPNTPALVGKGVAGIAPGPGVADSDIDRVTDLMDAVGISVVVPESQLDALTALSGSGPAYLFAVAEAMIEAGVHQGLSRADATTLVNGTFAGAAAMLERSGESATVLRERVTSPAGTTAAALRVLDERGVRAAFLAAVEACARRSAEL</sequence>
<dbReference type="GO" id="GO:0005737">
    <property type="term" value="C:cytoplasm"/>
    <property type="evidence" value="ECO:0007669"/>
    <property type="project" value="UniProtKB-SubCell"/>
</dbReference>
<dbReference type="GO" id="GO:0055129">
    <property type="term" value="P:L-proline biosynthetic process"/>
    <property type="evidence" value="ECO:0007669"/>
    <property type="project" value="UniProtKB-UniRule"/>
</dbReference>
<evidence type="ECO:0000256" key="2">
    <source>
        <dbReference type="ARBA" id="ARBA00022857"/>
    </source>
</evidence>
<dbReference type="Pfam" id="PF03807">
    <property type="entry name" value="F420_oxidored"/>
    <property type="match status" value="1"/>
</dbReference>
<evidence type="ECO:0000259" key="9">
    <source>
        <dbReference type="Pfam" id="PF03807"/>
    </source>
</evidence>
<dbReference type="InterPro" id="IPR000304">
    <property type="entry name" value="Pyrroline-COOH_reductase"/>
</dbReference>
<dbReference type="PROSITE" id="PS00521">
    <property type="entry name" value="P5CR"/>
    <property type="match status" value="1"/>
</dbReference>
<dbReference type="NCBIfam" id="TIGR00112">
    <property type="entry name" value="proC"/>
    <property type="match status" value="1"/>
</dbReference>
<proteinExistence type="inferred from homology"/>
<protein>
    <recommendedName>
        <fullName evidence="5 6">Pyrroline-5-carboxylate reductase</fullName>
        <shortName evidence="5">P5C reductase</shortName>
        <shortName evidence="5">P5CR</shortName>
        <ecNumber evidence="5 6">1.5.1.2</ecNumber>
    </recommendedName>
    <alternativeName>
        <fullName evidence="5">PCA reductase</fullName>
    </alternativeName>
</protein>
<comment type="similarity">
    <text evidence="1 5 8">Belongs to the pyrroline-5-carboxylate reductase family.</text>
</comment>
<dbReference type="InterPro" id="IPR028939">
    <property type="entry name" value="P5C_Rdtase_cat_N"/>
</dbReference>
<dbReference type="HAMAP" id="MF_01925">
    <property type="entry name" value="P5C_reductase"/>
    <property type="match status" value="1"/>
</dbReference>
<comment type="catalytic activity">
    <reaction evidence="5 8">
        <text>L-proline + NADP(+) = (S)-1-pyrroline-5-carboxylate + NADPH + 2 H(+)</text>
        <dbReference type="Rhea" id="RHEA:14109"/>
        <dbReference type="ChEBI" id="CHEBI:15378"/>
        <dbReference type="ChEBI" id="CHEBI:17388"/>
        <dbReference type="ChEBI" id="CHEBI:57783"/>
        <dbReference type="ChEBI" id="CHEBI:58349"/>
        <dbReference type="ChEBI" id="CHEBI:60039"/>
        <dbReference type="EC" id="1.5.1.2"/>
    </reaction>
</comment>
<feature type="domain" description="Pyrroline-5-carboxylate reductase catalytic N-terminal" evidence="9">
    <location>
        <begin position="2"/>
        <end position="93"/>
    </location>
</feature>
<dbReference type="Proteomes" id="UP000280935">
    <property type="component" value="Unassembled WGS sequence"/>
</dbReference>
<dbReference type="UniPathway" id="UPA00098">
    <property type="reaction ID" value="UER00361"/>
</dbReference>
<feature type="domain" description="Pyrroline-5-carboxylate reductase dimerisation" evidence="10">
    <location>
        <begin position="156"/>
        <end position="260"/>
    </location>
</feature>
<dbReference type="GO" id="GO:0004735">
    <property type="term" value="F:pyrroline-5-carboxylate reductase activity"/>
    <property type="evidence" value="ECO:0007669"/>
    <property type="project" value="UniProtKB-UniRule"/>
</dbReference>
<dbReference type="InterPro" id="IPR053790">
    <property type="entry name" value="P5CR-like_CS"/>
</dbReference>
<evidence type="ECO:0000256" key="3">
    <source>
        <dbReference type="ARBA" id="ARBA00023002"/>
    </source>
</evidence>
<dbReference type="FunFam" id="1.10.3730.10:FF:000001">
    <property type="entry name" value="Pyrroline-5-carboxylate reductase"/>
    <property type="match status" value="1"/>
</dbReference>